<reference evidence="7 8" key="1">
    <citation type="submission" date="2020-08" db="EMBL/GenBank/DDBJ databases">
        <title>Draft genome sequencing of an Anaerocolumna strain isolated from anoxic soil subjected to BSD treatment.</title>
        <authorList>
            <person name="Uek A."/>
            <person name="Tonouchi A."/>
        </authorList>
    </citation>
    <scope>NUCLEOTIDE SEQUENCE [LARGE SCALE GENOMIC DNA]</scope>
    <source>
        <strain evidence="7 8">CTTW</strain>
    </source>
</reference>
<keyword evidence="8" id="KW-1185">Reference proteome</keyword>
<keyword evidence="4 5" id="KW-0472">Membrane</keyword>
<evidence type="ECO:0000259" key="6">
    <source>
        <dbReference type="Pfam" id="PF05154"/>
    </source>
</evidence>
<name>A0A7I8DSW0_9FIRM</name>
<proteinExistence type="predicted"/>
<feature type="domain" description="TM2" evidence="6">
    <location>
        <begin position="88"/>
        <end position="137"/>
    </location>
</feature>
<keyword evidence="2 5" id="KW-0812">Transmembrane</keyword>
<organism evidence="7 8">
    <name type="scientific">Anaerocolumna chitinilytica</name>
    <dbReference type="NCBI Taxonomy" id="1727145"/>
    <lineage>
        <taxon>Bacteria</taxon>
        <taxon>Bacillati</taxon>
        <taxon>Bacillota</taxon>
        <taxon>Clostridia</taxon>
        <taxon>Lachnospirales</taxon>
        <taxon>Lachnospiraceae</taxon>
        <taxon>Anaerocolumna</taxon>
    </lineage>
</organism>
<dbReference type="Pfam" id="PF05154">
    <property type="entry name" value="TM2"/>
    <property type="match status" value="1"/>
</dbReference>
<sequence>MSQNTCPQCGAPIDTSAQCKYCGEKIKQQQTNQQHYYQSSENNENMAESVSQVRSPFQSQPQFQSQVINQPYYERSYTSGIDPNWPIKSKIAAGILAILFGGIGIHKFYLGKIGMGILCLLFAWTGIPVFIGVIEGIVYLCSSDESFQRKYLVRIM</sequence>
<dbReference type="AlphaFoldDB" id="A0A7I8DSW0"/>
<dbReference type="GO" id="GO:0016020">
    <property type="term" value="C:membrane"/>
    <property type="evidence" value="ECO:0007669"/>
    <property type="project" value="UniProtKB-SubCell"/>
</dbReference>
<gene>
    <name evidence="7" type="ORF">bsdcttw_38480</name>
</gene>
<dbReference type="RefSeq" id="WP_185256447.1">
    <property type="nucleotide sequence ID" value="NZ_AP023368.1"/>
</dbReference>
<dbReference type="InterPro" id="IPR007829">
    <property type="entry name" value="TM2"/>
</dbReference>
<evidence type="ECO:0000256" key="5">
    <source>
        <dbReference type="SAM" id="Phobius"/>
    </source>
</evidence>
<evidence type="ECO:0000256" key="4">
    <source>
        <dbReference type="ARBA" id="ARBA00023136"/>
    </source>
</evidence>
<accession>A0A7I8DSW0</accession>
<reference evidence="7 8" key="2">
    <citation type="submission" date="2020-08" db="EMBL/GenBank/DDBJ databases">
        <authorList>
            <person name="Ueki A."/>
            <person name="Tonouchi A."/>
        </authorList>
    </citation>
    <scope>NUCLEOTIDE SEQUENCE [LARGE SCALE GENOMIC DNA]</scope>
    <source>
        <strain evidence="7 8">CTTW</strain>
    </source>
</reference>
<keyword evidence="3 5" id="KW-1133">Transmembrane helix</keyword>
<feature type="transmembrane region" description="Helical" evidence="5">
    <location>
        <begin position="91"/>
        <end position="109"/>
    </location>
</feature>
<evidence type="ECO:0000313" key="8">
    <source>
        <dbReference type="Proteomes" id="UP000515703"/>
    </source>
</evidence>
<evidence type="ECO:0000256" key="2">
    <source>
        <dbReference type="ARBA" id="ARBA00022692"/>
    </source>
</evidence>
<dbReference type="KEGG" id="acht:bsdcttw_38480"/>
<comment type="subcellular location">
    <subcellularLocation>
        <location evidence="1">Membrane</location>
        <topology evidence="1">Multi-pass membrane protein</topology>
    </subcellularLocation>
</comment>
<feature type="transmembrane region" description="Helical" evidence="5">
    <location>
        <begin position="115"/>
        <end position="141"/>
    </location>
</feature>
<evidence type="ECO:0000256" key="1">
    <source>
        <dbReference type="ARBA" id="ARBA00004141"/>
    </source>
</evidence>
<dbReference type="EMBL" id="AP023368">
    <property type="protein sequence ID" value="BCK00808.1"/>
    <property type="molecule type" value="Genomic_DNA"/>
</dbReference>
<evidence type="ECO:0000313" key="7">
    <source>
        <dbReference type="EMBL" id="BCK00808.1"/>
    </source>
</evidence>
<evidence type="ECO:0000256" key="3">
    <source>
        <dbReference type="ARBA" id="ARBA00022989"/>
    </source>
</evidence>
<protein>
    <recommendedName>
        <fullName evidence="6">TM2 domain-containing protein</fullName>
    </recommendedName>
</protein>
<dbReference type="Proteomes" id="UP000515703">
    <property type="component" value="Chromosome"/>
</dbReference>